<evidence type="ECO:0000256" key="5">
    <source>
        <dbReference type="ARBA" id="ARBA00023136"/>
    </source>
</evidence>
<sequence>MPGIILDILLLAMVLLSIAVVEEKNLVNAVVKYAFLSLAFVLVLTFLRAPDVALSAIVVGAVVIGAFLFTIREVEK</sequence>
<organism evidence="8">
    <name type="scientific">Thermococcus litoralis</name>
    <dbReference type="NCBI Taxonomy" id="2265"/>
    <lineage>
        <taxon>Archaea</taxon>
        <taxon>Methanobacteriati</taxon>
        <taxon>Methanobacteriota</taxon>
        <taxon>Thermococci</taxon>
        <taxon>Thermococcales</taxon>
        <taxon>Thermococcaceae</taxon>
        <taxon>Thermococcus</taxon>
    </lineage>
</organism>
<dbReference type="GO" id="GO:0005886">
    <property type="term" value="C:plasma membrane"/>
    <property type="evidence" value="ECO:0007669"/>
    <property type="project" value="UniProtKB-SubCell"/>
</dbReference>
<accession>A0A7C5P2H4</accession>
<evidence type="ECO:0000256" key="6">
    <source>
        <dbReference type="SAM" id="Phobius"/>
    </source>
</evidence>
<feature type="domain" description="MrpA C-terminal/MbhD" evidence="7">
    <location>
        <begin position="12"/>
        <end position="74"/>
    </location>
</feature>
<reference evidence="8" key="1">
    <citation type="journal article" date="2020" name="mSystems">
        <title>Genome- and Community-Level Interaction Insights into Carbon Utilization and Element Cycling Functions of Hydrothermarchaeota in Hydrothermal Sediment.</title>
        <authorList>
            <person name="Zhou Z."/>
            <person name="Liu Y."/>
            <person name="Xu W."/>
            <person name="Pan J."/>
            <person name="Luo Z.H."/>
            <person name="Li M."/>
        </authorList>
    </citation>
    <scope>NUCLEOTIDE SEQUENCE [LARGE SCALE GENOMIC DNA]</scope>
    <source>
        <strain evidence="8">HyVt-93</strain>
    </source>
</reference>
<evidence type="ECO:0000256" key="4">
    <source>
        <dbReference type="ARBA" id="ARBA00022989"/>
    </source>
</evidence>
<dbReference type="Pfam" id="PF13244">
    <property type="entry name" value="MbhD"/>
    <property type="match status" value="1"/>
</dbReference>
<dbReference type="Proteomes" id="UP000886217">
    <property type="component" value="Unassembled WGS sequence"/>
</dbReference>
<keyword evidence="5 6" id="KW-0472">Membrane</keyword>
<protein>
    <submittedName>
        <fullName evidence="8">DUF4040 domain-containing protein</fullName>
    </submittedName>
</protein>
<feature type="transmembrane region" description="Helical" evidence="6">
    <location>
        <begin position="52"/>
        <end position="71"/>
    </location>
</feature>
<name>A0A7C5P2H4_THELI</name>
<evidence type="ECO:0000256" key="2">
    <source>
        <dbReference type="ARBA" id="ARBA00022475"/>
    </source>
</evidence>
<evidence type="ECO:0000256" key="1">
    <source>
        <dbReference type="ARBA" id="ARBA00004651"/>
    </source>
</evidence>
<dbReference type="InterPro" id="IPR025383">
    <property type="entry name" value="MrpA_C/MbhD"/>
</dbReference>
<evidence type="ECO:0000259" key="7">
    <source>
        <dbReference type="Pfam" id="PF13244"/>
    </source>
</evidence>
<keyword evidence="3 6" id="KW-0812">Transmembrane</keyword>
<feature type="transmembrane region" description="Helical" evidence="6">
    <location>
        <begin position="29"/>
        <end position="47"/>
    </location>
</feature>
<comment type="subcellular location">
    <subcellularLocation>
        <location evidence="1">Cell membrane</location>
        <topology evidence="1">Multi-pass membrane protein</topology>
    </subcellularLocation>
</comment>
<dbReference type="AlphaFoldDB" id="A0A7C5P2H4"/>
<evidence type="ECO:0000256" key="3">
    <source>
        <dbReference type="ARBA" id="ARBA00022692"/>
    </source>
</evidence>
<proteinExistence type="predicted"/>
<gene>
    <name evidence="8" type="ORF">ENL40_05700</name>
</gene>
<evidence type="ECO:0000313" key="8">
    <source>
        <dbReference type="EMBL" id="HHI00945.1"/>
    </source>
</evidence>
<keyword evidence="4 6" id="KW-1133">Transmembrane helix</keyword>
<keyword evidence="2" id="KW-1003">Cell membrane</keyword>
<comment type="caution">
    <text evidence="8">The sequence shown here is derived from an EMBL/GenBank/DDBJ whole genome shotgun (WGS) entry which is preliminary data.</text>
</comment>
<dbReference type="EMBL" id="DRTU01000236">
    <property type="protein sequence ID" value="HHI00945.1"/>
    <property type="molecule type" value="Genomic_DNA"/>
</dbReference>